<dbReference type="AlphaFoldDB" id="A0A818Z7N7"/>
<evidence type="ECO:0000256" key="1">
    <source>
        <dbReference type="SAM" id="MobiDB-lite"/>
    </source>
</evidence>
<protein>
    <submittedName>
        <fullName evidence="2">Uncharacterized protein</fullName>
    </submittedName>
</protein>
<keyword evidence="3" id="KW-1185">Reference proteome</keyword>
<comment type="caution">
    <text evidence="2">The sequence shown here is derived from an EMBL/GenBank/DDBJ whole genome shotgun (WGS) entry which is preliminary data.</text>
</comment>
<feature type="region of interest" description="Disordered" evidence="1">
    <location>
        <begin position="21"/>
        <end position="53"/>
    </location>
</feature>
<accession>A0A818Z7N7</accession>
<reference evidence="2" key="1">
    <citation type="submission" date="2021-02" db="EMBL/GenBank/DDBJ databases">
        <authorList>
            <person name="Nowell W R."/>
        </authorList>
    </citation>
    <scope>NUCLEOTIDE SEQUENCE</scope>
</reference>
<name>A0A818Z7N7_9BILA</name>
<proteinExistence type="predicted"/>
<sequence length="101" mass="11240">MTTNKSDTPFTVSQVYSTAQPNDSAADTYGLSSDDPAQPPSDQNETKTAPTLTDETKSYSCGLFFLDCLRCCAATLECLHCCCVSMTWRVNFFQHYYSHID</sequence>
<gene>
    <name evidence="2" type="ORF">OVN521_LOCUS1920</name>
</gene>
<dbReference type="Proteomes" id="UP000663866">
    <property type="component" value="Unassembled WGS sequence"/>
</dbReference>
<dbReference type="EMBL" id="CAJOBG010000141">
    <property type="protein sequence ID" value="CAF3765274.1"/>
    <property type="molecule type" value="Genomic_DNA"/>
</dbReference>
<evidence type="ECO:0000313" key="3">
    <source>
        <dbReference type="Proteomes" id="UP000663866"/>
    </source>
</evidence>
<feature type="compositionally biased region" description="Polar residues" evidence="1">
    <location>
        <begin position="40"/>
        <end position="53"/>
    </location>
</feature>
<organism evidence="2 3">
    <name type="scientific">Rotaria magnacalcarata</name>
    <dbReference type="NCBI Taxonomy" id="392030"/>
    <lineage>
        <taxon>Eukaryota</taxon>
        <taxon>Metazoa</taxon>
        <taxon>Spiralia</taxon>
        <taxon>Gnathifera</taxon>
        <taxon>Rotifera</taxon>
        <taxon>Eurotatoria</taxon>
        <taxon>Bdelloidea</taxon>
        <taxon>Philodinida</taxon>
        <taxon>Philodinidae</taxon>
        <taxon>Rotaria</taxon>
    </lineage>
</organism>
<evidence type="ECO:0000313" key="2">
    <source>
        <dbReference type="EMBL" id="CAF3765274.1"/>
    </source>
</evidence>